<name>A0AAD4SFY6_9MAGN</name>
<gene>
    <name evidence="1" type="ORF">MKW98_013275</name>
</gene>
<dbReference type="Proteomes" id="UP001202328">
    <property type="component" value="Unassembled WGS sequence"/>
</dbReference>
<dbReference type="AlphaFoldDB" id="A0AAD4SFY6"/>
<proteinExistence type="predicted"/>
<protein>
    <recommendedName>
        <fullName evidence="3">Protein-serine/threonine phosphatase</fullName>
    </recommendedName>
</protein>
<sequence length="125" mass="14104">GGCKSFIHNQYWNTLSDYFIVAEASKAESTCKPANKRLFLDSCEVGEHAAEQVFMQEPVVLRLEAPVKVFRDLHGQFGDVIRLFDEEWISHSCYRTLMLLERTNGASKDNMVLAQSESLGTSSNL</sequence>
<dbReference type="InterPro" id="IPR029052">
    <property type="entry name" value="Metallo-depent_PP-like"/>
</dbReference>
<evidence type="ECO:0000313" key="1">
    <source>
        <dbReference type="EMBL" id="KAI3905477.1"/>
    </source>
</evidence>
<evidence type="ECO:0008006" key="3">
    <source>
        <dbReference type="Google" id="ProtNLM"/>
    </source>
</evidence>
<dbReference type="SUPFAM" id="SSF56300">
    <property type="entry name" value="Metallo-dependent phosphatases"/>
    <property type="match status" value="1"/>
</dbReference>
<keyword evidence="2" id="KW-1185">Reference proteome</keyword>
<dbReference type="Gene3D" id="3.60.21.10">
    <property type="match status" value="1"/>
</dbReference>
<accession>A0AAD4SFY6</accession>
<dbReference type="EMBL" id="JAJJMB010010985">
    <property type="protein sequence ID" value="KAI3905477.1"/>
    <property type="molecule type" value="Genomic_DNA"/>
</dbReference>
<feature type="non-terminal residue" evidence="1">
    <location>
        <position position="125"/>
    </location>
</feature>
<organism evidence="1 2">
    <name type="scientific">Papaver atlanticum</name>
    <dbReference type="NCBI Taxonomy" id="357466"/>
    <lineage>
        <taxon>Eukaryota</taxon>
        <taxon>Viridiplantae</taxon>
        <taxon>Streptophyta</taxon>
        <taxon>Embryophyta</taxon>
        <taxon>Tracheophyta</taxon>
        <taxon>Spermatophyta</taxon>
        <taxon>Magnoliopsida</taxon>
        <taxon>Ranunculales</taxon>
        <taxon>Papaveraceae</taxon>
        <taxon>Papaveroideae</taxon>
        <taxon>Papaver</taxon>
    </lineage>
</organism>
<dbReference type="PANTHER" id="PTHR46422">
    <property type="entry name" value="SERINE/THREONINE-PROTEIN PHOSPHATASE BSL3"/>
    <property type="match status" value="1"/>
</dbReference>
<reference evidence="1" key="1">
    <citation type="submission" date="2022-04" db="EMBL/GenBank/DDBJ databases">
        <title>A functionally conserved STORR gene fusion in Papaver species that diverged 16.8 million years ago.</title>
        <authorList>
            <person name="Catania T."/>
        </authorList>
    </citation>
    <scope>NUCLEOTIDE SEQUENCE</scope>
    <source>
        <strain evidence="1">S-188037</strain>
    </source>
</reference>
<comment type="caution">
    <text evidence="1">The sequence shown here is derived from an EMBL/GenBank/DDBJ whole genome shotgun (WGS) entry which is preliminary data.</text>
</comment>
<dbReference type="PANTHER" id="PTHR46422:SF6">
    <property type="entry name" value="SERINE_THREONINE-PROTEIN PHOSPHATASE BSL1"/>
    <property type="match status" value="1"/>
</dbReference>
<evidence type="ECO:0000313" key="2">
    <source>
        <dbReference type="Proteomes" id="UP001202328"/>
    </source>
</evidence>